<dbReference type="AlphaFoldDB" id="A0AAV9RMX7"/>
<organism evidence="1 2">
    <name type="scientific">Crenichthys baileyi</name>
    <name type="common">White River springfish</name>
    <dbReference type="NCBI Taxonomy" id="28760"/>
    <lineage>
        <taxon>Eukaryota</taxon>
        <taxon>Metazoa</taxon>
        <taxon>Chordata</taxon>
        <taxon>Craniata</taxon>
        <taxon>Vertebrata</taxon>
        <taxon>Euteleostomi</taxon>
        <taxon>Actinopterygii</taxon>
        <taxon>Neopterygii</taxon>
        <taxon>Teleostei</taxon>
        <taxon>Neoteleostei</taxon>
        <taxon>Acanthomorphata</taxon>
        <taxon>Ovalentaria</taxon>
        <taxon>Atherinomorphae</taxon>
        <taxon>Cyprinodontiformes</taxon>
        <taxon>Goodeidae</taxon>
        <taxon>Crenichthys</taxon>
    </lineage>
</organism>
<comment type="caution">
    <text evidence="1">The sequence shown here is derived from an EMBL/GenBank/DDBJ whole genome shotgun (WGS) entry which is preliminary data.</text>
</comment>
<sequence>MSRKATSSFSGGASGGGGLIEAAISPRALYRSASMVWGIRGSGKNPSSPLASLGGCQLSPASSIGSWERAVCRLDVSVSFCAGWSGRCGRQLQLLRSNQQEHKEELETVGICQFISVLERLPGFSVPGLVLQDPPRNPEETCFVCLPLALGSFWPTPPSVAPLLTCLPTCLPACLPVHSHGPS</sequence>
<evidence type="ECO:0000313" key="1">
    <source>
        <dbReference type="EMBL" id="KAK5610373.1"/>
    </source>
</evidence>
<name>A0AAV9RMX7_9TELE</name>
<protein>
    <submittedName>
        <fullName evidence="1">Uncharacterized protein</fullName>
    </submittedName>
</protein>
<reference evidence="1 2" key="1">
    <citation type="submission" date="2021-06" db="EMBL/GenBank/DDBJ databases">
        <authorList>
            <person name="Palmer J.M."/>
        </authorList>
    </citation>
    <scope>NUCLEOTIDE SEQUENCE [LARGE SCALE GENOMIC DNA]</scope>
    <source>
        <strain evidence="1 2">MEX-2019</strain>
        <tissue evidence="1">Muscle</tissue>
    </source>
</reference>
<dbReference type="Proteomes" id="UP001311232">
    <property type="component" value="Unassembled WGS sequence"/>
</dbReference>
<dbReference type="EMBL" id="JAHHUM010001582">
    <property type="protein sequence ID" value="KAK5610373.1"/>
    <property type="molecule type" value="Genomic_DNA"/>
</dbReference>
<gene>
    <name evidence="1" type="ORF">CRENBAI_005885</name>
</gene>
<keyword evidence="2" id="KW-1185">Reference proteome</keyword>
<accession>A0AAV9RMX7</accession>
<proteinExistence type="predicted"/>
<evidence type="ECO:0000313" key="2">
    <source>
        <dbReference type="Proteomes" id="UP001311232"/>
    </source>
</evidence>